<dbReference type="InterPro" id="IPR032710">
    <property type="entry name" value="NTF2-like_dom_sf"/>
</dbReference>
<evidence type="ECO:0000313" key="3">
    <source>
        <dbReference type="Proteomes" id="UP001398420"/>
    </source>
</evidence>
<protein>
    <submittedName>
        <fullName evidence="2">DUF4440 domain-containing protein</fullName>
    </submittedName>
</protein>
<dbReference type="RefSeq" id="WP_068450356.1">
    <property type="nucleotide sequence ID" value="NZ_CP147847.1"/>
</dbReference>
<dbReference type="EMBL" id="JBCEWA010000006">
    <property type="protein sequence ID" value="MEL5988587.1"/>
    <property type="molecule type" value="Genomic_DNA"/>
</dbReference>
<dbReference type="InterPro" id="IPR027843">
    <property type="entry name" value="DUF4440"/>
</dbReference>
<sequence length="111" mass="13512">MMQIYDLEMRLQDYVYDEFDQMMDEDFIEFGTIGTQYTKQDQLNAIGKESPPTERFFRVEDYEERFVDESVILVTYKTTNILTKQQALRSSIWRKKEKDWKLFFHQGTLIK</sequence>
<reference evidence="2 3" key="1">
    <citation type="submission" date="2024-04" db="EMBL/GenBank/DDBJ databases">
        <authorList>
            <person name="Wu Y.S."/>
            <person name="Zhang L."/>
        </authorList>
    </citation>
    <scope>NUCLEOTIDE SEQUENCE [LARGE SCALE GENOMIC DNA]</scope>
    <source>
        <strain evidence="2 3">KG-01</strain>
    </source>
</reference>
<feature type="domain" description="DUF4440" evidence="1">
    <location>
        <begin position="17"/>
        <end position="102"/>
    </location>
</feature>
<dbReference type="SUPFAM" id="SSF54427">
    <property type="entry name" value="NTF2-like"/>
    <property type="match status" value="1"/>
</dbReference>
<dbReference type="Proteomes" id="UP001398420">
    <property type="component" value="Unassembled WGS sequence"/>
</dbReference>
<accession>A0ABU9LKP8</accession>
<organism evidence="2 3">
    <name type="scientific">Kurthia gibsonii</name>
    <dbReference type="NCBI Taxonomy" id="33946"/>
    <lineage>
        <taxon>Bacteria</taxon>
        <taxon>Bacillati</taxon>
        <taxon>Bacillota</taxon>
        <taxon>Bacilli</taxon>
        <taxon>Bacillales</taxon>
        <taxon>Caryophanaceae</taxon>
        <taxon>Kurthia</taxon>
    </lineage>
</organism>
<name>A0ABU9LKP8_9BACL</name>
<dbReference type="Pfam" id="PF14534">
    <property type="entry name" value="DUF4440"/>
    <property type="match status" value="1"/>
</dbReference>
<gene>
    <name evidence="2" type="ORF">AAF454_09245</name>
</gene>
<dbReference type="Gene3D" id="3.10.450.50">
    <property type="match status" value="1"/>
</dbReference>
<comment type="caution">
    <text evidence="2">The sequence shown here is derived from an EMBL/GenBank/DDBJ whole genome shotgun (WGS) entry which is preliminary data.</text>
</comment>
<keyword evidence="3" id="KW-1185">Reference proteome</keyword>
<evidence type="ECO:0000313" key="2">
    <source>
        <dbReference type="EMBL" id="MEL5988587.1"/>
    </source>
</evidence>
<proteinExistence type="predicted"/>
<evidence type="ECO:0000259" key="1">
    <source>
        <dbReference type="Pfam" id="PF14534"/>
    </source>
</evidence>